<evidence type="ECO:0000256" key="4">
    <source>
        <dbReference type="ARBA" id="ARBA00012483"/>
    </source>
</evidence>
<comment type="catalytic activity">
    <reaction evidence="1">
        <text>S-ubiquitinyl-[E2 ubiquitin-conjugating enzyme]-L-cysteine + [acceptor protein]-L-lysine = [E2 ubiquitin-conjugating enzyme]-L-cysteine + N(6)-ubiquitinyl-[acceptor protein]-L-lysine.</text>
        <dbReference type="EC" id="2.3.2.27"/>
    </reaction>
</comment>
<keyword evidence="9 10" id="KW-0472">Membrane</keyword>
<feature type="domain" description="DUF2921" evidence="13">
    <location>
        <begin position="532"/>
        <end position="668"/>
    </location>
</feature>
<protein>
    <recommendedName>
        <fullName evidence="4">RING-type E3 ubiquitin transferase</fullName>
        <ecNumber evidence="4">2.3.2.27</ecNumber>
    </recommendedName>
</protein>
<dbReference type="AlphaFoldDB" id="A0AA36EJL6"/>
<dbReference type="GO" id="GO:0061630">
    <property type="term" value="F:ubiquitin protein ligase activity"/>
    <property type="evidence" value="ECO:0007669"/>
    <property type="project" value="UniProtKB-EC"/>
</dbReference>
<evidence type="ECO:0000256" key="7">
    <source>
        <dbReference type="ARBA" id="ARBA00022786"/>
    </source>
</evidence>
<name>A0AA36EJL6_LACSI</name>
<dbReference type="GO" id="GO:0012505">
    <property type="term" value="C:endomembrane system"/>
    <property type="evidence" value="ECO:0007669"/>
    <property type="project" value="UniProtKB-SubCell"/>
</dbReference>
<accession>A0AA36EJL6</accession>
<gene>
    <name evidence="14" type="ORF">LSALG_LOCUS37206</name>
</gene>
<evidence type="ECO:0000256" key="8">
    <source>
        <dbReference type="ARBA" id="ARBA00022989"/>
    </source>
</evidence>
<dbReference type="EC" id="2.3.2.27" evidence="4"/>
<dbReference type="Proteomes" id="UP001177003">
    <property type="component" value="Chromosome 8"/>
</dbReference>
<feature type="domain" description="DUF2921" evidence="13">
    <location>
        <begin position="45"/>
        <end position="259"/>
    </location>
</feature>
<comment type="subcellular location">
    <subcellularLocation>
        <location evidence="2">Endomembrane system</location>
        <topology evidence="2">Multi-pass membrane protein</topology>
    </subcellularLocation>
</comment>
<evidence type="ECO:0000256" key="10">
    <source>
        <dbReference type="SAM" id="Phobius"/>
    </source>
</evidence>
<dbReference type="PANTHER" id="PTHR33389:SF29">
    <property type="match status" value="1"/>
</dbReference>
<keyword evidence="11" id="KW-0732">Signal</keyword>
<evidence type="ECO:0000256" key="11">
    <source>
        <dbReference type="SAM" id="SignalP"/>
    </source>
</evidence>
<sequence length="925" mass="107530">MGLQVLSVWTLLLFLPLSDAASYDDFSFPVDHSLIHNYTRLTEIKKHCNPFISSASELESDDNWASRLKNELSFFNGDWEQDSYGAPLMPFDDSDMSHATSSFISPWKLVSFEVKNISSTSSHHPKNTISISGVLSIGITRNSTTISEPFLKFHKKPGMSALRVDFEGFYLETEGGNLVCLLGNSTFPFKKVPTRYESDDMTSYYNLRNPYNEDHVILPHDKIFLVLKYPKTSPFSIKRIHGEMKSLNKKDDFEYFDNVHITSHLGIFSSNSEDLISESEYFDQNPLQDAMVEDGVNKFNNSEFCKILKTFEHKAYRVMPNLKLGGQNGFQDKVGPFLLGNEIQLVDRNNENLRILMQNIICKEEKVSGVLRMYPASMDPHMAARRTGLSSLTLSVKGIWNPSNGLLSMIGCLGPTLVKCDTRVLLYFPKSFSIKQRNVVFGSINGLKSQTGFYHPVFFGLEMLSPGLYEDGWYSNAYLLYNYSKSDLAIEFQERIQEPWLLTYIRKSLFRYPTLEEEKDGTFHLLNDLRIDTFSSSETFVRVEVLSFGGSFRTNVSRFYEASKNEVFNISMNLYIVENPRKVKEESYQHVSKLYLEGLYDQSVGKMYLIGCRKVSYDHVDLERGLDCLIEVGIEYSCVNTRWLINPTAKITIRSQRNEEDIYHFKTIRLQTFMIHDKNHEKNVIFRKLFEGYLRVFLLLVFIAHMLNQMRKMRKSIEPFAYISLAMLGLWIIGYSINLINGKEIMFISSETQYYKNQPYDHRSYKRYLSILDYLTRFLVLVSMFLMAKISHIVLKARKALKNQGESTPSEKKILMMTLGFYMCYFLLEMVEHGIWIYLNPLQGESTKDYYVKLMMDLLRYHVYMLQDYFMVPQIIALYVWKNRPRDQRLGSFINGLWIPSLVLFVYEITRDPVDYPIIVHDIVL</sequence>
<dbReference type="InterPro" id="IPR057425">
    <property type="entry name" value="DUF2921_N"/>
</dbReference>
<feature type="domain" description="SWEET-like" evidence="12">
    <location>
        <begin position="681"/>
        <end position="913"/>
    </location>
</feature>
<feature type="chain" id="PRO_5041406739" description="RING-type E3 ubiquitin transferase" evidence="11">
    <location>
        <begin position="21"/>
        <end position="925"/>
    </location>
</feature>
<evidence type="ECO:0000313" key="14">
    <source>
        <dbReference type="EMBL" id="CAI9298438.1"/>
    </source>
</evidence>
<evidence type="ECO:0000256" key="2">
    <source>
        <dbReference type="ARBA" id="ARBA00004127"/>
    </source>
</evidence>
<evidence type="ECO:0000256" key="9">
    <source>
        <dbReference type="ARBA" id="ARBA00023136"/>
    </source>
</evidence>
<dbReference type="EMBL" id="OX465084">
    <property type="protein sequence ID" value="CAI9298438.1"/>
    <property type="molecule type" value="Genomic_DNA"/>
</dbReference>
<evidence type="ECO:0000256" key="5">
    <source>
        <dbReference type="ARBA" id="ARBA00022679"/>
    </source>
</evidence>
<reference evidence="14" key="1">
    <citation type="submission" date="2023-04" db="EMBL/GenBank/DDBJ databases">
        <authorList>
            <person name="Vijverberg K."/>
            <person name="Xiong W."/>
            <person name="Schranz E."/>
        </authorList>
    </citation>
    <scope>NUCLEOTIDE SEQUENCE</scope>
</reference>
<evidence type="ECO:0000256" key="3">
    <source>
        <dbReference type="ARBA" id="ARBA00004906"/>
    </source>
</evidence>
<organism evidence="14 15">
    <name type="scientific">Lactuca saligna</name>
    <name type="common">Willowleaf lettuce</name>
    <dbReference type="NCBI Taxonomy" id="75948"/>
    <lineage>
        <taxon>Eukaryota</taxon>
        <taxon>Viridiplantae</taxon>
        <taxon>Streptophyta</taxon>
        <taxon>Embryophyta</taxon>
        <taxon>Tracheophyta</taxon>
        <taxon>Spermatophyta</taxon>
        <taxon>Magnoliopsida</taxon>
        <taxon>eudicotyledons</taxon>
        <taxon>Gunneridae</taxon>
        <taxon>Pentapetalae</taxon>
        <taxon>asterids</taxon>
        <taxon>campanulids</taxon>
        <taxon>Asterales</taxon>
        <taxon>Asteraceae</taxon>
        <taxon>Cichorioideae</taxon>
        <taxon>Cichorieae</taxon>
        <taxon>Lactucinae</taxon>
        <taxon>Lactuca</taxon>
    </lineage>
</organism>
<feature type="signal peptide" evidence="11">
    <location>
        <begin position="1"/>
        <end position="20"/>
    </location>
</feature>
<evidence type="ECO:0000256" key="1">
    <source>
        <dbReference type="ARBA" id="ARBA00000900"/>
    </source>
</evidence>
<feature type="transmembrane region" description="Helical" evidence="10">
    <location>
        <begin position="720"/>
        <end position="740"/>
    </location>
</feature>
<evidence type="ECO:0000259" key="13">
    <source>
        <dbReference type="Pfam" id="PF25333"/>
    </source>
</evidence>
<evidence type="ECO:0000259" key="12">
    <source>
        <dbReference type="Pfam" id="PF11145"/>
    </source>
</evidence>
<feature type="transmembrane region" description="Helical" evidence="10">
    <location>
        <begin position="774"/>
        <end position="795"/>
    </location>
</feature>
<evidence type="ECO:0000256" key="6">
    <source>
        <dbReference type="ARBA" id="ARBA00022692"/>
    </source>
</evidence>
<keyword evidence="15" id="KW-1185">Reference proteome</keyword>
<dbReference type="InterPro" id="IPR021319">
    <property type="entry name" value="DUF2921"/>
</dbReference>
<dbReference type="Pfam" id="PF11145">
    <property type="entry name" value="DUF2921"/>
    <property type="match status" value="1"/>
</dbReference>
<proteinExistence type="predicted"/>
<feature type="transmembrane region" description="Helical" evidence="10">
    <location>
        <begin position="859"/>
        <end position="881"/>
    </location>
</feature>
<keyword evidence="5" id="KW-0808">Transferase</keyword>
<evidence type="ECO:0000313" key="15">
    <source>
        <dbReference type="Proteomes" id="UP001177003"/>
    </source>
</evidence>
<feature type="domain" description="DUF2921" evidence="13">
    <location>
        <begin position="296"/>
        <end position="450"/>
    </location>
</feature>
<feature type="transmembrane region" description="Helical" evidence="10">
    <location>
        <begin position="815"/>
        <end position="839"/>
    </location>
</feature>
<keyword evidence="8 10" id="KW-1133">Transmembrane helix</keyword>
<keyword evidence="6 10" id="KW-0812">Transmembrane</keyword>
<dbReference type="Pfam" id="PF25333">
    <property type="entry name" value="DUF2921_N"/>
    <property type="match status" value="3"/>
</dbReference>
<feature type="transmembrane region" description="Helical" evidence="10">
    <location>
        <begin position="692"/>
        <end position="708"/>
    </location>
</feature>
<keyword evidence="7" id="KW-0833">Ubl conjugation pathway</keyword>
<dbReference type="PANTHER" id="PTHR33389">
    <property type="entry name" value="FAMILY PROTEIN, PUTATIVE (DUF2921)-RELATED"/>
    <property type="match status" value="1"/>
</dbReference>
<comment type="pathway">
    <text evidence="3">Protein modification; protein ubiquitination.</text>
</comment>